<dbReference type="Proteomes" id="UP000287330">
    <property type="component" value="Unassembled WGS sequence"/>
</dbReference>
<protein>
    <recommendedName>
        <fullName evidence="3">Sulfotransferase family protein</fullName>
    </recommendedName>
</protein>
<accession>A0A432XQX7</accession>
<dbReference type="AlphaFoldDB" id="A0A432XQX7"/>
<reference evidence="2" key="1">
    <citation type="journal article" date="2018" name="Front. Microbiol.">
        <title>Genome-Based Analysis Reveals the Taxonomy and Diversity of the Family Idiomarinaceae.</title>
        <authorList>
            <person name="Liu Y."/>
            <person name="Lai Q."/>
            <person name="Shao Z."/>
        </authorList>
    </citation>
    <scope>NUCLEOTIDE SEQUENCE [LARGE SCALE GENOMIC DNA]</scope>
    <source>
        <strain evidence="2">F23</strain>
    </source>
</reference>
<proteinExistence type="predicted"/>
<sequence>MVAGFHRSGTSMLTQLLRESGCTLSPDLIGPSIKNPDGHFEDRRVKNFHDRLLADANLSWQFPYREKRVGFDDVAFSHLVEILMANRRPTDTLLIKDPRACLFLEDWERRLGDEVRYVFVVRHWANCVESLLSRHSLHIAEQIKSRHLGQHLNFWLQPTLAAKMWLTYNELLLNFKQKHPDKVVLLTHDQLSDAKCLARKLENIGLSCAANAFTCYDATKFSNTVSSRVLELIPHKLVNELTSLWDELRAYASDSGADASVSFYSPKTPSFHKSATVVAPPKSLNPIRWTPPDAFDWKVPKVLTREELEAILTATDKLLESSPLQESLLLDRAKQLMSLNRTDEARSLLRGIVLTKSYSKQARVALFELNEASRSYDSAKEQYLSEVSRGLERIAELDDRIQLRENFAAARLQYVKQLQTMSSTEEKNQYVAALMAEIPNSIARQDLSERLWGIWNSPKAYQETKRQEGTAGEQCKV</sequence>
<evidence type="ECO:0008006" key="3">
    <source>
        <dbReference type="Google" id="ProtNLM"/>
    </source>
</evidence>
<evidence type="ECO:0000313" key="2">
    <source>
        <dbReference type="Proteomes" id="UP000287330"/>
    </source>
</evidence>
<dbReference type="Gene3D" id="3.40.50.300">
    <property type="entry name" value="P-loop containing nucleotide triphosphate hydrolases"/>
    <property type="match status" value="1"/>
</dbReference>
<name>A0A432XQX7_9GAMM</name>
<dbReference type="SUPFAM" id="SSF52540">
    <property type="entry name" value="P-loop containing nucleoside triphosphate hydrolases"/>
    <property type="match status" value="1"/>
</dbReference>
<organism evidence="1 2">
    <name type="scientific">Idiomarina fontislapidosi</name>
    <dbReference type="NCBI Taxonomy" id="263723"/>
    <lineage>
        <taxon>Bacteria</taxon>
        <taxon>Pseudomonadati</taxon>
        <taxon>Pseudomonadota</taxon>
        <taxon>Gammaproteobacteria</taxon>
        <taxon>Alteromonadales</taxon>
        <taxon>Idiomarinaceae</taxon>
        <taxon>Idiomarina</taxon>
    </lineage>
</organism>
<dbReference type="InterPro" id="IPR027417">
    <property type="entry name" value="P-loop_NTPase"/>
</dbReference>
<dbReference type="EMBL" id="PIPV01000013">
    <property type="protein sequence ID" value="RUO51108.1"/>
    <property type="molecule type" value="Genomic_DNA"/>
</dbReference>
<gene>
    <name evidence="1" type="ORF">CWE25_11915</name>
</gene>
<evidence type="ECO:0000313" key="1">
    <source>
        <dbReference type="EMBL" id="RUO51108.1"/>
    </source>
</evidence>
<keyword evidence="2" id="KW-1185">Reference proteome</keyword>
<comment type="caution">
    <text evidence="1">The sequence shown here is derived from an EMBL/GenBank/DDBJ whole genome shotgun (WGS) entry which is preliminary data.</text>
</comment>